<feature type="compositionally biased region" description="Basic residues" evidence="1">
    <location>
        <begin position="141"/>
        <end position="154"/>
    </location>
</feature>
<feature type="region of interest" description="Disordered" evidence="1">
    <location>
        <begin position="135"/>
        <end position="154"/>
    </location>
</feature>
<evidence type="ECO:0000313" key="2">
    <source>
        <dbReference type="EMBL" id="SVB39381.1"/>
    </source>
</evidence>
<protein>
    <submittedName>
        <fullName evidence="2">Uncharacterized protein</fullName>
    </submittedName>
</protein>
<proteinExistence type="predicted"/>
<organism evidence="2">
    <name type="scientific">marine metagenome</name>
    <dbReference type="NCBI Taxonomy" id="408172"/>
    <lineage>
        <taxon>unclassified sequences</taxon>
        <taxon>metagenomes</taxon>
        <taxon>ecological metagenomes</taxon>
    </lineage>
</organism>
<reference evidence="2" key="1">
    <citation type="submission" date="2018-05" db="EMBL/GenBank/DDBJ databases">
        <authorList>
            <person name="Lanie J.A."/>
            <person name="Ng W.-L."/>
            <person name="Kazmierczak K.M."/>
            <person name="Andrzejewski T.M."/>
            <person name="Davidsen T.M."/>
            <person name="Wayne K.J."/>
            <person name="Tettelin H."/>
            <person name="Glass J.I."/>
            <person name="Rusch D."/>
            <person name="Podicherti R."/>
            <person name="Tsui H.-C.T."/>
            <person name="Winkler M.E."/>
        </authorList>
    </citation>
    <scope>NUCLEOTIDE SEQUENCE</scope>
</reference>
<gene>
    <name evidence="2" type="ORF">METZ01_LOCUS192235</name>
</gene>
<feature type="non-terminal residue" evidence="2">
    <location>
        <position position="1"/>
    </location>
</feature>
<name>A0A382DNR1_9ZZZZ</name>
<dbReference type="EMBL" id="UINC01040049">
    <property type="protein sequence ID" value="SVB39381.1"/>
    <property type="molecule type" value="Genomic_DNA"/>
</dbReference>
<dbReference type="AlphaFoldDB" id="A0A382DNR1"/>
<evidence type="ECO:0000256" key="1">
    <source>
        <dbReference type="SAM" id="MobiDB-lite"/>
    </source>
</evidence>
<accession>A0A382DNR1</accession>
<sequence length="154" mass="16989">VITYPNGGETLETGDKKDVEWKSLGTNLTDKDSEKFIELFISNETEPEQCPSNDEIWTSISGGKINNAHTGGEATGTPIDIWKWTVPEPDGAEADTVWLRICGSNSDGASDCTKDICDMSRSWFTIKKEGIANSLSDLNRGRPKKKRASKGREY</sequence>